<dbReference type="Pfam" id="PF00271">
    <property type="entry name" value="Helicase_C"/>
    <property type="match status" value="1"/>
</dbReference>
<keyword evidence="2" id="KW-0347">Helicase</keyword>
<dbReference type="InterPro" id="IPR045562">
    <property type="entry name" value="RecG_dom3_C"/>
</dbReference>
<evidence type="ECO:0000259" key="3">
    <source>
        <dbReference type="PROSITE" id="PS51194"/>
    </source>
</evidence>
<dbReference type="PANTHER" id="PTHR47964">
    <property type="entry name" value="ATP-DEPENDENT DNA HELICASE HOMOLOG RECG, CHLOROPLASTIC"/>
    <property type="match status" value="1"/>
</dbReference>
<dbReference type="InterPro" id="IPR027417">
    <property type="entry name" value="P-loop_NTPase"/>
</dbReference>
<keyword evidence="2" id="KW-0067">ATP-binding</keyword>
<dbReference type="GO" id="GO:0016787">
    <property type="term" value="F:hydrolase activity"/>
    <property type="evidence" value="ECO:0007669"/>
    <property type="project" value="UniProtKB-KW"/>
</dbReference>
<dbReference type="EMBL" id="BART01029617">
    <property type="protein sequence ID" value="GAH08854.1"/>
    <property type="molecule type" value="Genomic_DNA"/>
</dbReference>
<dbReference type="PROSITE" id="PS51194">
    <property type="entry name" value="HELICASE_CTER"/>
    <property type="match status" value="1"/>
</dbReference>
<evidence type="ECO:0000256" key="1">
    <source>
        <dbReference type="ARBA" id="ARBA00022801"/>
    </source>
</evidence>
<proteinExistence type="predicted"/>
<dbReference type="GO" id="GO:0006281">
    <property type="term" value="P:DNA repair"/>
    <property type="evidence" value="ECO:0007669"/>
    <property type="project" value="InterPro"/>
</dbReference>
<protein>
    <recommendedName>
        <fullName evidence="3">Helicase C-terminal domain-containing protein</fullName>
    </recommendedName>
</protein>
<accession>X1DV69</accession>
<name>X1DV69_9ZZZZ</name>
<dbReference type="SUPFAM" id="SSF52540">
    <property type="entry name" value="P-loop containing nucleoside triphosphate hydrolases"/>
    <property type="match status" value="1"/>
</dbReference>
<sequence>RPKTSYGGSAVAPTKSRSVGGKDRIDILVSTSVVEVGIDVPNATVMMIEGSERFGLAQLHQFRGRVGRASYQSYCLLFTDSPAKKTRQRLKAIISCEDGFALAEKDLEIRGPGDFSGTRQWGIPDLMMSSLTDLSLVEKTRESAKKILLEDPQLKKYPALRDKLERFREKVHLE</sequence>
<organism evidence="4">
    <name type="scientific">marine sediment metagenome</name>
    <dbReference type="NCBI Taxonomy" id="412755"/>
    <lineage>
        <taxon>unclassified sequences</taxon>
        <taxon>metagenomes</taxon>
        <taxon>ecological metagenomes</taxon>
    </lineage>
</organism>
<dbReference type="GO" id="GO:0003678">
    <property type="term" value="F:DNA helicase activity"/>
    <property type="evidence" value="ECO:0007669"/>
    <property type="project" value="TreeGrafter"/>
</dbReference>
<keyword evidence="1" id="KW-0378">Hydrolase</keyword>
<feature type="non-terminal residue" evidence="4">
    <location>
        <position position="1"/>
    </location>
</feature>
<evidence type="ECO:0000256" key="2">
    <source>
        <dbReference type="ARBA" id="ARBA00022806"/>
    </source>
</evidence>
<gene>
    <name evidence="4" type="ORF">S01H4_51919</name>
</gene>
<dbReference type="InterPro" id="IPR047112">
    <property type="entry name" value="RecG/Mfd"/>
</dbReference>
<reference evidence="4" key="1">
    <citation type="journal article" date="2014" name="Front. Microbiol.">
        <title>High frequency of phylogenetically diverse reductive dehalogenase-homologous genes in deep subseafloor sedimentary metagenomes.</title>
        <authorList>
            <person name="Kawai M."/>
            <person name="Futagami T."/>
            <person name="Toyoda A."/>
            <person name="Takaki Y."/>
            <person name="Nishi S."/>
            <person name="Hori S."/>
            <person name="Arai W."/>
            <person name="Tsubouchi T."/>
            <person name="Morono Y."/>
            <person name="Uchiyama I."/>
            <person name="Ito T."/>
            <person name="Fujiyama A."/>
            <person name="Inagaki F."/>
            <person name="Takami H."/>
        </authorList>
    </citation>
    <scope>NUCLEOTIDE SEQUENCE</scope>
    <source>
        <strain evidence="4">Expedition CK06-06</strain>
    </source>
</reference>
<comment type="caution">
    <text evidence="4">The sequence shown here is derived from an EMBL/GenBank/DDBJ whole genome shotgun (WGS) entry which is preliminary data.</text>
</comment>
<feature type="domain" description="Helicase C-terminal" evidence="3">
    <location>
        <begin position="1"/>
        <end position="108"/>
    </location>
</feature>
<dbReference type="Pfam" id="PF19833">
    <property type="entry name" value="RecG_dom3_C"/>
    <property type="match status" value="1"/>
</dbReference>
<dbReference type="AlphaFoldDB" id="X1DV69"/>
<keyword evidence="2" id="KW-0547">Nucleotide-binding</keyword>
<evidence type="ECO:0000313" key="4">
    <source>
        <dbReference type="EMBL" id="GAH08854.1"/>
    </source>
</evidence>
<dbReference type="Gene3D" id="3.40.50.300">
    <property type="entry name" value="P-loop containing nucleotide triphosphate hydrolases"/>
    <property type="match status" value="1"/>
</dbReference>
<dbReference type="InterPro" id="IPR001650">
    <property type="entry name" value="Helicase_C-like"/>
</dbReference>
<dbReference type="PANTHER" id="PTHR47964:SF1">
    <property type="entry name" value="ATP-DEPENDENT DNA HELICASE HOMOLOG RECG, CHLOROPLASTIC"/>
    <property type="match status" value="1"/>
</dbReference>